<feature type="transmembrane region" description="Helical" evidence="11">
    <location>
        <begin position="80"/>
        <end position="100"/>
    </location>
</feature>
<dbReference type="PANTHER" id="PTHR13046:SF0">
    <property type="entry name" value="CAAX PRENYL PROTEASE 2"/>
    <property type="match status" value="1"/>
</dbReference>
<dbReference type="InterPro" id="IPR039731">
    <property type="entry name" value="Rce1"/>
</dbReference>
<organism evidence="13">
    <name type="scientific">Phaffia rhodozyma</name>
    <name type="common">Yeast</name>
    <name type="synonym">Xanthophyllomyces dendrorhous</name>
    <dbReference type="NCBI Taxonomy" id="264483"/>
    <lineage>
        <taxon>Eukaryota</taxon>
        <taxon>Fungi</taxon>
        <taxon>Dikarya</taxon>
        <taxon>Basidiomycota</taxon>
        <taxon>Agaricomycotina</taxon>
        <taxon>Tremellomycetes</taxon>
        <taxon>Cystofilobasidiales</taxon>
        <taxon>Mrakiaceae</taxon>
        <taxon>Phaffia</taxon>
    </lineage>
</organism>
<feature type="transmembrane region" description="Helical" evidence="11">
    <location>
        <begin position="20"/>
        <end position="43"/>
    </location>
</feature>
<keyword evidence="6" id="KW-0256">Endoplasmic reticulum</keyword>
<accession>A0A0F7SI39</accession>
<comment type="catalytic activity">
    <reaction evidence="9">
        <text>Hydrolyzes the peptide bond -P2-(S-farnesyl or geranylgeranyl)C-P1'-P2'-P3'-COOH where P1' and P2' are amino acids with aliphatic sidechains and P3' is any C-terminal residue.</text>
        <dbReference type="EC" id="3.4.26.1"/>
    </reaction>
</comment>
<reference evidence="13" key="1">
    <citation type="submission" date="2014-08" db="EMBL/GenBank/DDBJ databases">
        <authorList>
            <person name="Sharma Rahul"/>
            <person name="Thines Marco"/>
        </authorList>
    </citation>
    <scope>NUCLEOTIDE SEQUENCE</scope>
</reference>
<evidence type="ECO:0000313" key="13">
    <source>
        <dbReference type="EMBL" id="CDZ97383.1"/>
    </source>
</evidence>
<evidence type="ECO:0000256" key="7">
    <source>
        <dbReference type="ARBA" id="ARBA00022989"/>
    </source>
</evidence>
<keyword evidence="5" id="KW-0378">Hydrolase</keyword>
<dbReference type="EC" id="3.4.26.1" evidence="10"/>
<dbReference type="GO" id="GO:0005789">
    <property type="term" value="C:endoplasmic reticulum membrane"/>
    <property type="evidence" value="ECO:0007669"/>
    <property type="project" value="UniProtKB-SubCell"/>
</dbReference>
<dbReference type="InterPro" id="IPR003675">
    <property type="entry name" value="Rce1/LyrA-like_dom"/>
</dbReference>
<dbReference type="GO" id="GO:0004222">
    <property type="term" value="F:metalloendopeptidase activity"/>
    <property type="evidence" value="ECO:0007669"/>
    <property type="project" value="InterPro"/>
</dbReference>
<dbReference type="PANTHER" id="PTHR13046">
    <property type="entry name" value="PROTEASE U48 CAAX PRENYL PROTEASE RCE1"/>
    <property type="match status" value="1"/>
</dbReference>
<dbReference type="Pfam" id="PF02517">
    <property type="entry name" value="Rce1-like"/>
    <property type="match status" value="1"/>
</dbReference>
<evidence type="ECO:0000256" key="5">
    <source>
        <dbReference type="ARBA" id="ARBA00022801"/>
    </source>
</evidence>
<evidence type="ECO:0000256" key="1">
    <source>
        <dbReference type="ARBA" id="ARBA00004477"/>
    </source>
</evidence>
<evidence type="ECO:0000259" key="12">
    <source>
        <dbReference type="Pfam" id="PF02517"/>
    </source>
</evidence>
<evidence type="ECO:0000256" key="4">
    <source>
        <dbReference type="ARBA" id="ARBA00022692"/>
    </source>
</evidence>
<feature type="domain" description="CAAX prenyl protease 2/Lysostaphin resistance protein A-like" evidence="12">
    <location>
        <begin position="197"/>
        <end position="306"/>
    </location>
</feature>
<dbReference type="EMBL" id="LN483167">
    <property type="protein sequence ID" value="CDZ97383.1"/>
    <property type="molecule type" value="Genomic_DNA"/>
</dbReference>
<keyword evidence="3 13" id="KW-0645">Protease</keyword>
<comment type="similarity">
    <text evidence="2">Belongs to the peptidase U48 family.</text>
</comment>
<feature type="transmembrane region" description="Helical" evidence="11">
    <location>
        <begin position="120"/>
        <end position="143"/>
    </location>
</feature>
<proteinExistence type="inferred from homology"/>
<dbReference type="GO" id="GO:0071586">
    <property type="term" value="P:CAAX-box protein processing"/>
    <property type="evidence" value="ECO:0007669"/>
    <property type="project" value="InterPro"/>
</dbReference>
<evidence type="ECO:0000256" key="9">
    <source>
        <dbReference type="ARBA" id="ARBA00047280"/>
    </source>
</evidence>
<feature type="transmembrane region" description="Helical" evidence="11">
    <location>
        <begin position="278"/>
        <end position="302"/>
    </location>
</feature>
<evidence type="ECO:0000256" key="8">
    <source>
        <dbReference type="ARBA" id="ARBA00023136"/>
    </source>
</evidence>
<keyword evidence="7 11" id="KW-1133">Transmembrane helix</keyword>
<keyword evidence="4 11" id="KW-0812">Transmembrane</keyword>
<evidence type="ECO:0000256" key="6">
    <source>
        <dbReference type="ARBA" id="ARBA00022824"/>
    </source>
</evidence>
<dbReference type="AlphaFoldDB" id="A0A0F7SI39"/>
<sequence>MSTAGKESLTAYPLPFDVPILSSTEAFAFSFFLTAIYVGSLYLSKSSRVFRQVLSVQSTEKDRVRKELGRNHPDVIRARIKAVMGATFICVFGIWGLVQYGSEAHKDPSEISAVPKIKTLLPTLSLLGFPLAIPASPLPLAELYSTEPGRLMQAFFWLPSPLVPFMLAPILFLGPLFTDVGLEGFNPRLAFESLGSIVGIRNYIVAPLTEEIVFRACTIAIAQLSGASWTHQIFITPLWFGLAHAHHAYDVFASGGKTMRAFQIALGSSIFQFMYTTVFGWFAAYLFVTTGSILAPLFAHTFCNIMSLPNPAYAMQRHPDRKFDIIATYIMGVLGFYYLLPKIQ</sequence>
<feature type="transmembrane region" description="Helical" evidence="11">
    <location>
        <begin position="155"/>
        <end position="177"/>
    </location>
</feature>
<evidence type="ECO:0000256" key="10">
    <source>
        <dbReference type="ARBA" id="ARBA00049729"/>
    </source>
</evidence>
<evidence type="ECO:0000256" key="3">
    <source>
        <dbReference type="ARBA" id="ARBA00022670"/>
    </source>
</evidence>
<evidence type="ECO:0000256" key="11">
    <source>
        <dbReference type="SAM" id="Phobius"/>
    </source>
</evidence>
<name>A0A0F7SI39_PHARH</name>
<feature type="transmembrane region" description="Helical" evidence="11">
    <location>
        <begin position="323"/>
        <end position="340"/>
    </location>
</feature>
<keyword evidence="8 11" id="KW-0472">Membrane</keyword>
<evidence type="ECO:0000256" key="2">
    <source>
        <dbReference type="ARBA" id="ARBA00006897"/>
    </source>
</evidence>
<protein>
    <recommendedName>
        <fullName evidence="10">intramembrane prenyl-peptidase Rce1</fullName>
        <ecNumber evidence="10">3.4.26.1</ecNumber>
    </recommendedName>
</protein>
<comment type="subcellular location">
    <subcellularLocation>
        <location evidence="1">Endoplasmic reticulum membrane</location>
        <topology evidence="1">Multi-pass membrane protein</topology>
    </subcellularLocation>
</comment>